<name>A0A2H3JGP5_WOLCO</name>
<evidence type="ECO:0000313" key="2">
    <source>
        <dbReference type="Proteomes" id="UP000218811"/>
    </source>
</evidence>
<proteinExistence type="predicted"/>
<gene>
    <name evidence="1" type="ORF">WOLCODRAFT_162789</name>
</gene>
<sequence length="339" mass="37110">MDNGCSRASRGATFTETPEHKFNIAHLPSVDPTTTTHHPSTADPDHSFKMTFKFLSNRKIPRHLMIRRFKATFLGVVIRIHRVSTVRRDGRLVEHEHGKYQSPVVSDSASSLSSGPVMRVPWDRPPEIFERPAGMAPDPVLEACLQLYRDYYEGRLSYGPNGEPIFLEQVPDHPEVNISAHIPDGIMSEDTHGGRAELSPAAAYACTQARRLGLSQNIHMVQSGQRDGCHLDRTSVAATAAEGQEAVEWPTFEAANGAQDAGVYVAHSALEPEPRVVHANGFARVDVPFSSCPGLGMSAGWSERALKFPITLSLAIDAEFDQRLPSVNIARDSSANGLQ</sequence>
<organism evidence="1 2">
    <name type="scientific">Wolfiporia cocos (strain MD-104)</name>
    <name type="common">Brown rot fungus</name>
    <dbReference type="NCBI Taxonomy" id="742152"/>
    <lineage>
        <taxon>Eukaryota</taxon>
        <taxon>Fungi</taxon>
        <taxon>Dikarya</taxon>
        <taxon>Basidiomycota</taxon>
        <taxon>Agaricomycotina</taxon>
        <taxon>Agaricomycetes</taxon>
        <taxon>Polyporales</taxon>
        <taxon>Phaeolaceae</taxon>
        <taxon>Wolfiporia</taxon>
    </lineage>
</organism>
<reference evidence="1 2" key="1">
    <citation type="journal article" date="2012" name="Science">
        <title>The Paleozoic origin of enzymatic lignin decomposition reconstructed from 31 fungal genomes.</title>
        <authorList>
            <person name="Floudas D."/>
            <person name="Binder M."/>
            <person name="Riley R."/>
            <person name="Barry K."/>
            <person name="Blanchette R.A."/>
            <person name="Henrissat B."/>
            <person name="Martinez A.T."/>
            <person name="Otillar R."/>
            <person name="Spatafora J.W."/>
            <person name="Yadav J.S."/>
            <person name="Aerts A."/>
            <person name="Benoit I."/>
            <person name="Boyd A."/>
            <person name="Carlson A."/>
            <person name="Copeland A."/>
            <person name="Coutinho P.M."/>
            <person name="de Vries R.P."/>
            <person name="Ferreira P."/>
            <person name="Findley K."/>
            <person name="Foster B."/>
            <person name="Gaskell J."/>
            <person name="Glotzer D."/>
            <person name="Gorecki P."/>
            <person name="Heitman J."/>
            <person name="Hesse C."/>
            <person name="Hori C."/>
            <person name="Igarashi K."/>
            <person name="Jurgens J.A."/>
            <person name="Kallen N."/>
            <person name="Kersten P."/>
            <person name="Kohler A."/>
            <person name="Kuees U."/>
            <person name="Kumar T.K.A."/>
            <person name="Kuo A."/>
            <person name="LaButti K."/>
            <person name="Larrondo L.F."/>
            <person name="Lindquist E."/>
            <person name="Ling A."/>
            <person name="Lombard V."/>
            <person name="Lucas S."/>
            <person name="Lundell T."/>
            <person name="Martin R."/>
            <person name="McLaughlin D.J."/>
            <person name="Morgenstern I."/>
            <person name="Morin E."/>
            <person name="Murat C."/>
            <person name="Nagy L.G."/>
            <person name="Nolan M."/>
            <person name="Ohm R.A."/>
            <person name="Patyshakuliyeva A."/>
            <person name="Rokas A."/>
            <person name="Ruiz-Duenas F.J."/>
            <person name="Sabat G."/>
            <person name="Salamov A."/>
            <person name="Samejima M."/>
            <person name="Schmutz J."/>
            <person name="Slot J.C."/>
            <person name="St John F."/>
            <person name="Stenlid J."/>
            <person name="Sun H."/>
            <person name="Sun S."/>
            <person name="Syed K."/>
            <person name="Tsang A."/>
            <person name="Wiebenga A."/>
            <person name="Young D."/>
            <person name="Pisabarro A."/>
            <person name="Eastwood D.C."/>
            <person name="Martin F."/>
            <person name="Cullen D."/>
            <person name="Grigoriev I.V."/>
            <person name="Hibbett D.S."/>
        </authorList>
    </citation>
    <scope>NUCLEOTIDE SEQUENCE [LARGE SCALE GENOMIC DNA]</scope>
    <source>
        <strain evidence="1 2">MD-104</strain>
    </source>
</reference>
<dbReference type="AlphaFoldDB" id="A0A2H3JGP5"/>
<protein>
    <submittedName>
        <fullName evidence="1">Uncharacterized protein</fullName>
    </submittedName>
</protein>
<accession>A0A2H3JGP5</accession>
<keyword evidence="2" id="KW-1185">Reference proteome</keyword>
<evidence type="ECO:0000313" key="1">
    <source>
        <dbReference type="EMBL" id="PCH41071.1"/>
    </source>
</evidence>
<dbReference type="EMBL" id="KB468113">
    <property type="protein sequence ID" value="PCH41071.1"/>
    <property type="molecule type" value="Genomic_DNA"/>
</dbReference>
<dbReference type="Proteomes" id="UP000218811">
    <property type="component" value="Unassembled WGS sequence"/>
</dbReference>